<protein>
    <recommendedName>
        <fullName evidence="3">YhcU family protein</fullName>
    </recommendedName>
</protein>
<sequence>MIRHIYLLKGGLFVKVVFSSTIEQEQEICDLVADFYESIFPRYFSDKEIRHLADLGVLHTQSKNFSYFGTLKEAYQVMTSIQVIMSILERKDMLDFRIDRKSEELFIHNARLLNDYGLFFPLTLDHFTVLQEDRTEKSFYVYTEAANQLLI</sequence>
<keyword evidence="2" id="KW-1185">Reference proteome</keyword>
<proteinExistence type="predicted"/>
<dbReference type="InterPro" id="IPR020355">
    <property type="entry name" value="Uncharacterised_YhcU"/>
</dbReference>
<reference evidence="1 2" key="1">
    <citation type="submission" date="2018-08" db="EMBL/GenBank/DDBJ databases">
        <title>Bacillus chawlae sp. nov., Bacillus glennii sp. nov., and Bacillus saganii sp. nov. Isolated from the Vehicle Assembly Building at Kennedy Space Center where the Viking Spacecraft were Assembled.</title>
        <authorList>
            <person name="Seuylemezian A."/>
            <person name="Vaishampayan P."/>
        </authorList>
    </citation>
    <scope>NUCLEOTIDE SEQUENCE [LARGE SCALE GENOMIC DNA]</scope>
    <source>
        <strain evidence="1 2">V47-23a</strain>
    </source>
</reference>
<dbReference type="Proteomes" id="UP000264541">
    <property type="component" value="Unassembled WGS sequence"/>
</dbReference>
<organism evidence="1 2">
    <name type="scientific">Peribacillus saganii</name>
    <dbReference type="NCBI Taxonomy" id="2303992"/>
    <lineage>
        <taxon>Bacteria</taxon>
        <taxon>Bacillati</taxon>
        <taxon>Bacillota</taxon>
        <taxon>Bacilli</taxon>
        <taxon>Bacillales</taxon>
        <taxon>Bacillaceae</taxon>
        <taxon>Peribacillus</taxon>
    </lineage>
</organism>
<accession>A0A372LTE6</accession>
<name>A0A372LTE6_9BACI</name>
<evidence type="ECO:0008006" key="3">
    <source>
        <dbReference type="Google" id="ProtNLM"/>
    </source>
</evidence>
<dbReference type="EMBL" id="QVTE01000004">
    <property type="protein sequence ID" value="RFU71458.1"/>
    <property type="molecule type" value="Genomic_DNA"/>
</dbReference>
<dbReference type="AlphaFoldDB" id="A0A372LTE6"/>
<evidence type="ECO:0000313" key="1">
    <source>
        <dbReference type="EMBL" id="RFU71458.1"/>
    </source>
</evidence>
<evidence type="ECO:0000313" key="2">
    <source>
        <dbReference type="Proteomes" id="UP000264541"/>
    </source>
</evidence>
<gene>
    <name evidence="1" type="ORF">D0469_01640</name>
</gene>
<comment type="caution">
    <text evidence="1">The sequence shown here is derived from an EMBL/GenBank/DDBJ whole genome shotgun (WGS) entry which is preliminary data.</text>
</comment>
<dbReference type="Pfam" id="PF17326">
    <property type="entry name" value="DUF5365"/>
    <property type="match status" value="1"/>
</dbReference>
<dbReference type="OrthoDB" id="2966549at2"/>